<dbReference type="AlphaFoldDB" id="A0A927FCE8"/>
<dbReference type="SUPFAM" id="SSF56935">
    <property type="entry name" value="Porins"/>
    <property type="match status" value="1"/>
</dbReference>
<reference evidence="2" key="1">
    <citation type="submission" date="2020-09" db="EMBL/GenBank/DDBJ databases">
        <title>Pelagicoccus enzymogenes sp. nov. with an EPS production, isolated from marine sediment.</title>
        <authorList>
            <person name="Feng X."/>
        </authorList>
    </citation>
    <scope>NUCLEOTIDE SEQUENCE</scope>
    <source>
        <strain evidence="2">NFK12</strain>
    </source>
</reference>
<keyword evidence="1" id="KW-0732">Signal</keyword>
<dbReference type="InterPro" id="IPR023614">
    <property type="entry name" value="Porin_dom_sf"/>
</dbReference>
<feature type="chain" id="PRO_5037519037" evidence="1">
    <location>
        <begin position="21"/>
        <end position="325"/>
    </location>
</feature>
<dbReference type="Gene3D" id="2.40.160.10">
    <property type="entry name" value="Porin"/>
    <property type="match status" value="1"/>
</dbReference>
<sequence>MNKLLSVTAAGALLSSSALYGQIEINDNLSVTGFLDMSLFHADNNDGDSTSFDLDQMELDFLFSFDEITGQVDLDYQRGDANEIDLEQAFITYDLGEGTSITAGKFLSYMGWETAEPTGLYQYSYAYGTTIPGYHNGVSIDFSDDWGSLGLALVDSVYDDDGSINNDDDDFDMGIETKLVLTPADGWTFFLGYGIDSANAGVEDRELINFWGSYEVGASTFAAEYNNYSDGYRDIDQWLLMYSVAVGDKGTFTARISNDKRDYTSLAASAMVGSGQREDEDTKYTAAYIHAVNDNLAIVSEVSQVDMGTWRGDSTEFALEALFTF</sequence>
<organism evidence="2 3">
    <name type="scientific">Pelagicoccus enzymogenes</name>
    <dbReference type="NCBI Taxonomy" id="2773457"/>
    <lineage>
        <taxon>Bacteria</taxon>
        <taxon>Pseudomonadati</taxon>
        <taxon>Verrucomicrobiota</taxon>
        <taxon>Opitutia</taxon>
        <taxon>Puniceicoccales</taxon>
        <taxon>Pelagicoccaceae</taxon>
        <taxon>Pelagicoccus</taxon>
    </lineage>
</organism>
<dbReference type="Proteomes" id="UP000622317">
    <property type="component" value="Unassembled WGS sequence"/>
</dbReference>
<evidence type="ECO:0000256" key="1">
    <source>
        <dbReference type="SAM" id="SignalP"/>
    </source>
</evidence>
<accession>A0A927FCE8</accession>
<dbReference type="RefSeq" id="WP_191618875.1">
    <property type="nucleotide sequence ID" value="NZ_JACYFG010000051.1"/>
</dbReference>
<feature type="signal peptide" evidence="1">
    <location>
        <begin position="1"/>
        <end position="20"/>
    </location>
</feature>
<gene>
    <name evidence="2" type="ORF">IEN85_20000</name>
</gene>
<dbReference type="Pfam" id="PF07642">
    <property type="entry name" value="BBP2"/>
    <property type="match status" value="1"/>
</dbReference>
<dbReference type="InterPro" id="IPR011486">
    <property type="entry name" value="BBP2"/>
</dbReference>
<evidence type="ECO:0000313" key="3">
    <source>
        <dbReference type="Proteomes" id="UP000622317"/>
    </source>
</evidence>
<keyword evidence="3" id="KW-1185">Reference proteome</keyword>
<proteinExistence type="predicted"/>
<evidence type="ECO:0000313" key="2">
    <source>
        <dbReference type="EMBL" id="MBD5781795.1"/>
    </source>
</evidence>
<name>A0A927FCE8_9BACT</name>
<dbReference type="EMBL" id="JACYFG010000051">
    <property type="protein sequence ID" value="MBD5781795.1"/>
    <property type="molecule type" value="Genomic_DNA"/>
</dbReference>
<protein>
    <submittedName>
        <fullName evidence="2">Outer membrane beta-barrel protein</fullName>
    </submittedName>
</protein>
<comment type="caution">
    <text evidence="2">The sequence shown here is derived from an EMBL/GenBank/DDBJ whole genome shotgun (WGS) entry which is preliminary data.</text>
</comment>